<organism evidence="2 3">
    <name type="scientific">Chionoecetes opilio</name>
    <name type="common">Atlantic snow crab</name>
    <name type="synonym">Cancer opilio</name>
    <dbReference type="NCBI Taxonomy" id="41210"/>
    <lineage>
        <taxon>Eukaryota</taxon>
        <taxon>Metazoa</taxon>
        <taxon>Ecdysozoa</taxon>
        <taxon>Arthropoda</taxon>
        <taxon>Crustacea</taxon>
        <taxon>Multicrustacea</taxon>
        <taxon>Malacostraca</taxon>
        <taxon>Eumalacostraca</taxon>
        <taxon>Eucarida</taxon>
        <taxon>Decapoda</taxon>
        <taxon>Pleocyemata</taxon>
        <taxon>Brachyura</taxon>
        <taxon>Eubrachyura</taxon>
        <taxon>Majoidea</taxon>
        <taxon>Majidae</taxon>
        <taxon>Chionoecetes</taxon>
    </lineage>
</organism>
<feature type="region of interest" description="Disordered" evidence="1">
    <location>
        <begin position="27"/>
        <end position="53"/>
    </location>
</feature>
<keyword evidence="3" id="KW-1185">Reference proteome</keyword>
<evidence type="ECO:0000256" key="1">
    <source>
        <dbReference type="SAM" id="MobiDB-lite"/>
    </source>
</evidence>
<protein>
    <submittedName>
        <fullName evidence="2">Uncharacterized protein</fullName>
    </submittedName>
</protein>
<gene>
    <name evidence="2" type="ORF">GWK47_005581</name>
</gene>
<evidence type="ECO:0000313" key="3">
    <source>
        <dbReference type="Proteomes" id="UP000770661"/>
    </source>
</evidence>
<dbReference type="AlphaFoldDB" id="A0A8J5CJK9"/>
<proteinExistence type="predicted"/>
<sequence>MKNACHQTTILMNLKKEMNCKKNIEVTPSTPFPNGMKMKPPAAIPDSPTSPPPKQTCTKVFILTPLALNSDELLIEDLLQASPDADDVQEIILDHFKIFPAALGEAFLQWQGRILIREIWAV</sequence>
<evidence type="ECO:0000313" key="2">
    <source>
        <dbReference type="EMBL" id="KAG0723318.1"/>
    </source>
</evidence>
<dbReference type="EMBL" id="JACEEZ010008414">
    <property type="protein sequence ID" value="KAG0723318.1"/>
    <property type="molecule type" value="Genomic_DNA"/>
</dbReference>
<name>A0A8J5CJK9_CHIOP</name>
<accession>A0A8J5CJK9</accession>
<comment type="caution">
    <text evidence="2">The sequence shown here is derived from an EMBL/GenBank/DDBJ whole genome shotgun (WGS) entry which is preliminary data.</text>
</comment>
<reference evidence="2" key="1">
    <citation type="submission" date="2020-07" db="EMBL/GenBank/DDBJ databases">
        <title>The High-quality genome of the commercially important snow crab, Chionoecetes opilio.</title>
        <authorList>
            <person name="Jeong J.-H."/>
            <person name="Ryu S."/>
        </authorList>
    </citation>
    <scope>NUCLEOTIDE SEQUENCE</scope>
    <source>
        <strain evidence="2">MADBK_172401_WGS</strain>
        <tissue evidence="2">Digestive gland</tissue>
    </source>
</reference>
<dbReference type="Proteomes" id="UP000770661">
    <property type="component" value="Unassembled WGS sequence"/>
</dbReference>